<evidence type="ECO:0000313" key="9">
    <source>
        <dbReference type="EMBL" id="UZW75684.1"/>
    </source>
</evidence>
<dbReference type="InterPro" id="IPR006076">
    <property type="entry name" value="FAD-dep_OxRdtase"/>
</dbReference>
<protein>
    <submittedName>
        <fullName evidence="9">Glycerol-3-phosphate dehydrogenase/oxidase</fullName>
    </submittedName>
</protein>
<dbReference type="InterPro" id="IPR038299">
    <property type="entry name" value="DAO_C_sf"/>
</dbReference>
<comment type="cofactor">
    <cofactor evidence="1">
        <name>FAD</name>
        <dbReference type="ChEBI" id="CHEBI:57692"/>
    </cofactor>
</comment>
<dbReference type="InterPro" id="IPR000447">
    <property type="entry name" value="G3P_DH_FAD-dep"/>
</dbReference>
<comment type="similarity">
    <text evidence="2">Belongs to the FAD-dependent glycerol-3-phosphate dehydrogenase family.</text>
</comment>
<proteinExistence type="inferred from homology"/>
<dbReference type="InterPro" id="IPR036188">
    <property type="entry name" value="FAD/NAD-bd_sf"/>
</dbReference>
<dbReference type="SUPFAM" id="SSF51905">
    <property type="entry name" value="FAD/NAD(P)-binding domain"/>
    <property type="match status" value="1"/>
</dbReference>
<dbReference type="Pfam" id="PF16901">
    <property type="entry name" value="DAO_C"/>
    <property type="match status" value="1"/>
</dbReference>
<dbReference type="PANTHER" id="PTHR11985:SF35">
    <property type="entry name" value="ANAEROBIC GLYCEROL-3-PHOSPHATE DEHYDROGENASE SUBUNIT A"/>
    <property type="match status" value="1"/>
</dbReference>
<evidence type="ECO:0000256" key="1">
    <source>
        <dbReference type="ARBA" id="ARBA00001974"/>
    </source>
</evidence>
<dbReference type="RefSeq" id="WP_251810491.1">
    <property type="nucleotide sequence ID" value="NZ_CP101527.1"/>
</dbReference>
<dbReference type="PRINTS" id="PR01001">
    <property type="entry name" value="FADG3PDH"/>
</dbReference>
<evidence type="ECO:0000256" key="3">
    <source>
        <dbReference type="ARBA" id="ARBA00022630"/>
    </source>
</evidence>
<keyword evidence="4" id="KW-0319">Glycerol metabolism</keyword>
<evidence type="ECO:0000313" key="10">
    <source>
        <dbReference type="Proteomes" id="UP001164472"/>
    </source>
</evidence>
<dbReference type="Gene3D" id="1.10.8.870">
    <property type="entry name" value="Alpha-glycerophosphate oxidase, cap domain"/>
    <property type="match status" value="1"/>
</dbReference>
<keyword evidence="10" id="KW-1185">Reference proteome</keyword>
<evidence type="ECO:0000259" key="8">
    <source>
        <dbReference type="Pfam" id="PF16901"/>
    </source>
</evidence>
<keyword evidence="5" id="KW-0274">FAD</keyword>
<evidence type="ECO:0000256" key="2">
    <source>
        <dbReference type="ARBA" id="ARBA00007330"/>
    </source>
</evidence>
<evidence type="ECO:0000256" key="6">
    <source>
        <dbReference type="ARBA" id="ARBA00023002"/>
    </source>
</evidence>
<dbReference type="Proteomes" id="UP001164472">
    <property type="component" value="Chromosome"/>
</dbReference>
<evidence type="ECO:0000256" key="5">
    <source>
        <dbReference type="ARBA" id="ARBA00022827"/>
    </source>
</evidence>
<dbReference type="KEGG" id="asem:NNL22_03570"/>
<name>A0A9E8HJR3_9ALTE</name>
<dbReference type="AlphaFoldDB" id="A0A9E8HJR3"/>
<dbReference type="GO" id="GO:0004368">
    <property type="term" value="F:glycerol-3-phosphate dehydrogenase (quinone) activity"/>
    <property type="evidence" value="ECO:0007669"/>
    <property type="project" value="InterPro"/>
</dbReference>
<feature type="domain" description="FAD dependent oxidoreductase" evidence="7">
    <location>
        <begin position="28"/>
        <end position="378"/>
    </location>
</feature>
<sequence length="544" mass="60402">MSEVVWSPGWREQQINKLRLQSGEQKWDLIVIGGGITGAGVFREATRRGLKVLLIDQKDFAWGTSSRSSKMVHGGLRYLGSGQFGLTLDSVKERQRLLQEAPGLVDPLNFLMGHYKGGFPGPFIFNILLTIYDWMAGKRNHKFIKRAVKDFFAPGMKSDKLKGATQFADAVTDDARLVLRVLHEAKNEGGVALNYLSAQDTIRKDGRVVGVTVKDELEGSCFDIFANAVINASGAWTDELRASLGADAVIRPLRGSHLIVPSWRLPAAYSVSFFHPKDKRPVFAFPWEGVTVIGTTDLDHQQSMRKDASITQEEVDYLIDAVNQQFPGAHIAESDVIASYSGVRPVVGTGSLNPSSEKREHSIWDDHGLISVAGGKLTTFRLIALDVLKAANDYLPDHDIDSDDAAIFKGSSVLEPELKDQSVFTAQQLRRLNGRYGRDAESIINHALDGELSPLETTETLLAELRWALENEIVVHLDDLLLRRTRLGLLLKEGGEAILERVKPLCQSILCWSDARWNTEVSNYRQLIQTCYGLPKQRDRGDAL</sequence>
<accession>A0A9E8HJR3</accession>
<evidence type="ECO:0000256" key="4">
    <source>
        <dbReference type="ARBA" id="ARBA00022798"/>
    </source>
</evidence>
<dbReference type="EMBL" id="CP101527">
    <property type="protein sequence ID" value="UZW75684.1"/>
    <property type="molecule type" value="Genomic_DNA"/>
</dbReference>
<dbReference type="Gene3D" id="3.30.9.10">
    <property type="entry name" value="D-Amino Acid Oxidase, subunit A, domain 2"/>
    <property type="match status" value="1"/>
</dbReference>
<evidence type="ECO:0000259" key="7">
    <source>
        <dbReference type="Pfam" id="PF01266"/>
    </source>
</evidence>
<gene>
    <name evidence="9" type="ORF">NNL22_03570</name>
</gene>
<dbReference type="GO" id="GO:0046168">
    <property type="term" value="P:glycerol-3-phosphate catabolic process"/>
    <property type="evidence" value="ECO:0007669"/>
    <property type="project" value="TreeGrafter"/>
</dbReference>
<dbReference type="PANTHER" id="PTHR11985">
    <property type="entry name" value="GLYCEROL-3-PHOSPHATE DEHYDROGENASE"/>
    <property type="match status" value="1"/>
</dbReference>
<organism evidence="9 10">
    <name type="scientific">Alkalimarinus sediminis</name>
    <dbReference type="NCBI Taxonomy" id="1632866"/>
    <lineage>
        <taxon>Bacteria</taxon>
        <taxon>Pseudomonadati</taxon>
        <taxon>Pseudomonadota</taxon>
        <taxon>Gammaproteobacteria</taxon>
        <taxon>Alteromonadales</taxon>
        <taxon>Alteromonadaceae</taxon>
        <taxon>Alkalimarinus</taxon>
    </lineage>
</organism>
<keyword evidence="3" id="KW-0285">Flavoprotein</keyword>
<feature type="domain" description="Alpha-glycerophosphate oxidase C-terminal" evidence="8">
    <location>
        <begin position="416"/>
        <end position="516"/>
    </location>
</feature>
<keyword evidence="6" id="KW-0560">Oxidoreductase</keyword>
<dbReference type="InterPro" id="IPR031656">
    <property type="entry name" value="DAO_C"/>
</dbReference>
<reference evidence="9" key="1">
    <citation type="submission" date="2022-07" db="EMBL/GenBank/DDBJ databases">
        <title>Alkalimarinus sp. nov., isolated from gut of a Alitta virens.</title>
        <authorList>
            <person name="Yang A.I."/>
            <person name="Shin N.-R."/>
        </authorList>
    </citation>
    <scope>NUCLEOTIDE SEQUENCE</scope>
    <source>
        <strain evidence="9">FA028</strain>
    </source>
</reference>
<dbReference type="GO" id="GO:0006071">
    <property type="term" value="P:glycerol metabolic process"/>
    <property type="evidence" value="ECO:0007669"/>
    <property type="project" value="UniProtKB-KW"/>
</dbReference>
<dbReference type="Pfam" id="PF01266">
    <property type="entry name" value="DAO"/>
    <property type="match status" value="1"/>
</dbReference>
<dbReference type="Gene3D" id="3.50.50.60">
    <property type="entry name" value="FAD/NAD(P)-binding domain"/>
    <property type="match status" value="1"/>
</dbReference>